<dbReference type="SUPFAM" id="SSF53335">
    <property type="entry name" value="S-adenosyl-L-methionine-dependent methyltransferases"/>
    <property type="match status" value="1"/>
</dbReference>
<gene>
    <name evidence="1" type="ORF">UFOPK1392_00435</name>
</gene>
<accession>A0A6J5YG06</accession>
<protein>
    <submittedName>
        <fullName evidence="1">Unannotated protein</fullName>
    </submittedName>
</protein>
<dbReference type="AlphaFoldDB" id="A0A6J5YG06"/>
<organism evidence="1">
    <name type="scientific">freshwater metagenome</name>
    <dbReference type="NCBI Taxonomy" id="449393"/>
    <lineage>
        <taxon>unclassified sequences</taxon>
        <taxon>metagenomes</taxon>
        <taxon>ecological metagenomes</taxon>
    </lineage>
</organism>
<evidence type="ECO:0000313" key="1">
    <source>
        <dbReference type="EMBL" id="CAB4322699.1"/>
    </source>
</evidence>
<name>A0A6J5YG06_9ZZZZ</name>
<proteinExistence type="predicted"/>
<dbReference type="InterPro" id="IPR029063">
    <property type="entry name" value="SAM-dependent_MTases_sf"/>
</dbReference>
<sequence length="294" mass="33104">MEQLQTYAADVHSQFGEDGIIAEILDRIAVTIEPTKWCVEFGAADGVWLSNTCNLIRQRDYRAVLIEVDPDRAAQLAVNHPQPEVIKLSRRVGFDGDDRLESILAGSGLPIDFDVLSIDIDGCDYWVLDSIETYQPRVIIIEFNPSIPNCVEFVQPRDFSVQQGSSPLSLQKLAASKGYELVATTFVNLILVRSDLCEAVLGLGNEPASLDDLRDDSECITHVFAGYDGTLLFSRPSVTLPWHHTAVDPMRLQPLPRFWRSYPGDWPIRGLRTQSWRIFRRLRSGISWSRNSSI</sequence>
<dbReference type="EMBL" id="CAEMXZ010000012">
    <property type="protein sequence ID" value="CAB4322699.1"/>
    <property type="molecule type" value="Genomic_DNA"/>
</dbReference>
<reference evidence="1" key="1">
    <citation type="submission" date="2020-05" db="EMBL/GenBank/DDBJ databases">
        <authorList>
            <person name="Chiriac C."/>
            <person name="Salcher M."/>
            <person name="Ghai R."/>
            <person name="Kavagutti S V."/>
        </authorList>
    </citation>
    <scope>NUCLEOTIDE SEQUENCE</scope>
</reference>